<dbReference type="PANTHER" id="PTHR43649:SF33">
    <property type="entry name" value="POLYGALACTURONAN_RHAMNOGALACTURONAN-BINDING PROTEIN YTCQ"/>
    <property type="match status" value="1"/>
</dbReference>
<dbReference type="PANTHER" id="PTHR43649">
    <property type="entry name" value="ARABINOSE-BINDING PROTEIN-RELATED"/>
    <property type="match status" value="1"/>
</dbReference>
<sequence length="436" mass="47883">MKRRSFNGSALAAAALAATGRRAFAQGQAFNWRAHDGQTVNLMFNNHPWSQAMRELAGDFTALTGIRARMEIFNEEQFRARLTTLMQGRSSDLDAYMTLTSREGAIFHRAGWYADLAPMLADRALTAPDYNYEDFGASIREASTFGRQVVAVPINQEGPLFYWRKDVFERLGIAEPRTLEDLLTAAETIKAREPSQGVWAARGIRSVVPYALAGFVFNMGGSFALPDGKPGLAQPNTVRGLELYAKLLRDYGPPGALNHTFTQVTELLGQGRIAMTHESSNEFANITRFPNRAQDLGVKVLPPGRESGISKPVAIGWTIAISAHSRRQQAAWLFLQWATSRDVQGKLVRAGVAPPRASVFEGPEFNAWASEMPIRRAWANALIELGRTGTGVYQTPTDRIPEARDLIGGVIQQIVQGRATPLDAARAADTELAKLQ</sequence>
<reference evidence="10" key="1">
    <citation type="journal article" date="2021" name="Syst. Appl. Microbiol.">
        <title>Roseomonas hellenica sp. nov., isolated from roots of wild-growing Alkanna tinctoria.</title>
        <authorList>
            <person name="Rat A."/>
            <person name="Naranjo H.D."/>
            <person name="Lebbe L."/>
            <person name="Cnockaert M."/>
            <person name="Krigas N."/>
            <person name="Grigoriadou K."/>
            <person name="Maloupa E."/>
            <person name="Willems A."/>
        </authorList>
    </citation>
    <scope>NUCLEOTIDE SEQUENCE [LARGE SCALE GENOMIC DNA]</scope>
    <source>
        <strain evidence="10">LMG 31523</strain>
    </source>
</reference>
<dbReference type="Gene3D" id="3.40.190.10">
    <property type="entry name" value="Periplasmic binding protein-like II"/>
    <property type="match status" value="2"/>
</dbReference>
<dbReference type="Proteomes" id="UP001196870">
    <property type="component" value="Unassembled WGS sequence"/>
</dbReference>
<keyword evidence="5" id="KW-0472">Membrane</keyword>
<keyword evidence="4 8" id="KW-0732">Signal</keyword>
<comment type="caution">
    <text evidence="9">The sequence shown here is derived from an EMBL/GenBank/DDBJ whole genome shotgun (WGS) entry which is preliminary data.</text>
</comment>
<protein>
    <submittedName>
        <fullName evidence="9">Extracellular solute-binding protein</fullName>
    </submittedName>
</protein>
<evidence type="ECO:0000256" key="5">
    <source>
        <dbReference type="ARBA" id="ARBA00023136"/>
    </source>
</evidence>
<evidence type="ECO:0000256" key="8">
    <source>
        <dbReference type="SAM" id="SignalP"/>
    </source>
</evidence>
<keyword evidence="10" id="KW-1185">Reference proteome</keyword>
<evidence type="ECO:0000256" key="7">
    <source>
        <dbReference type="ARBA" id="ARBA00023288"/>
    </source>
</evidence>
<evidence type="ECO:0000256" key="3">
    <source>
        <dbReference type="ARBA" id="ARBA00022475"/>
    </source>
</evidence>
<dbReference type="InterPro" id="IPR006059">
    <property type="entry name" value="SBP"/>
</dbReference>
<dbReference type="InterPro" id="IPR050490">
    <property type="entry name" value="Bact_solute-bd_prot1"/>
</dbReference>
<comment type="subcellular location">
    <subcellularLocation>
        <location evidence="1">Periplasm</location>
    </subcellularLocation>
</comment>
<keyword evidence="7" id="KW-0449">Lipoprotein</keyword>
<evidence type="ECO:0000256" key="6">
    <source>
        <dbReference type="ARBA" id="ARBA00023139"/>
    </source>
</evidence>
<name>A0ABS5EZX1_9PROT</name>
<organism evidence="9 10">
    <name type="scientific">Plastoroseomonas hellenica</name>
    <dbReference type="NCBI Taxonomy" id="2687306"/>
    <lineage>
        <taxon>Bacteria</taxon>
        <taxon>Pseudomonadati</taxon>
        <taxon>Pseudomonadota</taxon>
        <taxon>Alphaproteobacteria</taxon>
        <taxon>Acetobacterales</taxon>
        <taxon>Acetobacteraceae</taxon>
        <taxon>Plastoroseomonas</taxon>
    </lineage>
</organism>
<dbReference type="Pfam" id="PF01547">
    <property type="entry name" value="SBP_bac_1"/>
    <property type="match status" value="1"/>
</dbReference>
<proteinExistence type="inferred from homology"/>
<evidence type="ECO:0000256" key="1">
    <source>
        <dbReference type="ARBA" id="ARBA00004418"/>
    </source>
</evidence>
<dbReference type="RefSeq" id="WP_211853523.1">
    <property type="nucleotide sequence ID" value="NZ_JAAGBB010000018.1"/>
</dbReference>
<evidence type="ECO:0000256" key="4">
    <source>
        <dbReference type="ARBA" id="ARBA00022729"/>
    </source>
</evidence>
<dbReference type="EMBL" id="JAAGBB010000018">
    <property type="protein sequence ID" value="MBR0665852.1"/>
    <property type="molecule type" value="Genomic_DNA"/>
</dbReference>
<accession>A0ABS5EZX1</accession>
<evidence type="ECO:0000256" key="2">
    <source>
        <dbReference type="ARBA" id="ARBA00008520"/>
    </source>
</evidence>
<evidence type="ECO:0000313" key="10">
    <source>
        <dbReference type="Proteomes" id="UP001196870"/>
    </source>
</evidence>
<comment type="similarity">
    <text evidence="2">Belongs to the bacterial solute-binding protein 1 family.</text>
</comment>
<keyword evidence="6" id="KW-0564">Palmitate</keyword>
<evidence type="ECO:0000313" key="9">
    <source>
        <dbReference type="EMBL" id="MBR0665852.1"/>
    </source>
</evidence>
<dbReference type="SUPFAM" id="SSF53850">
    <property type="entry name" value="Periplasmic binding protein-like II"/>
    <property type="match status" value="1"/>
</dbReference>
<feature type="chain" id="PRO_5046660335" evidence="8">
    <location>
        <begin position="26"/>
        <end position="436"/>
    </location>
</feature>
<feature type="signal peptide" evidence="8">
    <location>
        <begin position="1"/>
        <end position="25"/>
    </location>
</feature>
<gene>
    <name evidence="9" type="ORF">GXW71_15955</name>
</gene>
<keyword evidence="3" id="KW-1003">Cell membrane</keyword>